<protein>
    <recommendedName>
        <fullName evidence="12 13">Holliday junction resolvase RecU</fullName>
        <ecNumber evidence="13 14">3.1.21.10</ecNumber>
    </recommendedName>
    <alternativeName>
        <fullName evidence="13">Recombination protein U homolog</fullName>
    </alternativeName>
</protein>
<dbReference type="STRING" id="263852.SAMN02745116_00561"/>
<comment type="cofactor">
    <cofactor evidence="13">
        <name>Mg(2+)</name>
        <dbReference type="ChEBI" id="CHEBI:18420"/>
    </cofactor>
    <text evidence="13">Binds 1 Mg(2+) ion per subunit.</text>
</comment>
<evidence type="ECO:0000256" key="3">
    <source>
        <dbReference type="ARBA" id="ARBA00022722"/>
    </source>
</evidence>
<dbReference type="GO" id="GO:0008821">
    <property type="term" value="F:crossover junction DNA endonuclease activity"/>
    <property type="evidence" value="ECO:0007669"/>
    <property type="project" value="UniProtKB-EC"/>
</dbReference>
<dbReference type="SUPFAM" id="SSF52980">
    <property type="entry name" value="Restriction endonuclease-like"/>
    <property type="match status" value="1"/>
</dbReference>
<keyword evidence="7 13" id="KW-0378">Hydrolase</keyword>
<dbReference type="EMBL" id="FUXI01000004">
    <property type="protein sequence ID" value="SJZ50136.1"/>
    <property type="molecule type" value="Genomic_DNA"/>
</dbReference>
<comment type="similarity">
    <text evidence="11 13">Belongs to the RecU family.</text>
</comment>
<dbReference type="HAMAP" id="MF_00130">
    <property type="entry name" value="RecU"/>
    <property type="match status" value="1"/>
</dbReference>
<feature type="binding site" evidence="13">
    <location>
        <position position="84"/>
    </location>
    <ligand>
        <name>Mg(2+)</name>
        <dbReference type="ChEBI" id="CHEBI:18420"/>
    </ligand>
</feature>
<keyword evidence="2 13" id="KW-0963">Cytoplasm</keyword>
<dbReference type="CDD" id="cd22354">
    <property type="entry name" value="RecU-like"/>
    <property type="match status" value="1"/>
</dbReference>
<gene>
    <name evidence="13" type="primary">recU</name>
    <name evidence="15" type="ORF">SAMN02745116_00561</name>
</gene>
<evidence type="ECO:0000256" key="4">
    <source>
        <dbReference type="ARBA" id="ARBA00022723"/>
    </source>
</evidence>
<dbReference type="GO" id="GO:0007059">
    <property type="term" value="P:chromosome segregation"/>
    <property type="evidence" value="ECO:0007669"/>
    <property type="project" value="UniProtKB-UniRule"/>
</dbReference>
<evidence type="ECO:0000313" key="15">
    <source>
        <dbReference type="EMBL" id="SJZ50136.1"/>
    </source>
</evidence>
<evidence type="ECO:0000256" key="5">
    <source>
        <dbReference type="ARBA" id="ARBA00022759"/>
    </source>
</evidence>
<keyword evidence="3 13" id="KW-0540">Nuclease</keyword>
<dbReference type="AlphaFoldDB" id="A0A1T4L5W9"/>
<dbReference type="Proteomes" id="UP000190328">
    <property type="component" value="Unassembled WGS sequence"/>
</dbReference>
<feature type="binding site" evidence="13">
    <location>
        <position position="99"/>
    </location>
    <ligand>
        <name>Mg(2+)</name>
        <dbReference type="ChEBI" id="CHEBI:18420"/>
    </ligand>
</feature>
<feature type="binding site" evidence="13">
    <location>
        <position position="118"/>
    </location>
    <ligand>
        <name>Mg(2+)</name>
        <dbReference type="ChEBI" id="CHEBI:18420"/>
    </ligand>
</feature>
<organism evidence="15 16">
    <name type="scientific">Pilibacter termitis</name>
    <dbReference type="NCBI Taxonomy" id="263852"/>
    <lineage>
        <taxon>Bacteria</taxon>
        <taxon>Bacillati</taxon>
        <taxon>Bacillota</taxon>
        <taxon>Bacilli</taxon>
        <taxon>Lactobacillales</taxon>
        <taxon>Enterococcaceae</taxon>
        <taxon>Pilibacter</taxon>
    </lineage>
</organism>
<comment type="catalytic activity">
    <reaction evidence="13">
        <text>Endonucleolytic cleavage at a junction such as a reciprocal single-stranded crossover between two homologous DNA duplexes (Holliday junction).</text>
        <dbReference type="EC" id="3.1.21.10"/>
    </reaction>
</comment>
<evidence type="ECO:0000256" key="9">
    <source>
        <dbReference type="ARBA" id="ARBA00023172"/>
    </source>
</evidence>
<accession>A0A1T4L5W9</accession>
<comment type="function">
    <text evidence="13">Endonuclease that resolves Holliday junction intermediates in genetic recombination. Cleaves mobile four-strand junctions by introducing symmetrical nicks in paired strands. Promotes annealing of linear ssDNA with homologous dsDNA. Required for DNA repair, homologous recombination and chromosome segregation.</text>
</comment>
<dbReference type="GO" id="GO:0005737">
    <property type="term" value="C:cytoplasm"/>
    <property type="evidence" value="ECO:0007669"/>
    <property type="project" value="UniProtKB-SubCell"/>
</dbReference>
<keyword evidence="10 13" id="KW-0234">DNA repair</keyword>
<dbReference type="Pfam" id="PF03838">
    <property type="entry name" value="RecU"/>
    <property type="match status" value="1"/>
</dbReference>
<evidence type="ECO:0000256" key="8">
    <source>
        <dbReference type="ARBA" id="ARBA00022842"/>
    </source>
</evidence>
<evidence type="ECO:0000256" key="11">
    <source>
        <dbReference type="ARBA" id="ARBA00023447"/>
    </source>
</evidence>
<evidence type="ECO:0000256" key="6">
    <source>
        <dbReference type="ARBA" id="ARBA00022763"/>
    </source>
</evidence>
<evidence type="ECO:0000256" key="7">
    <source>
        <dbReference type="ARBA" id="ARBA00022801"/>
    </source>
</evidence>
<dbReference type="PIRSF" id="PIRSF037785">
    <property type="entry name" value="RecU"/>
    <property type="match status" value="1"/>
</dbReference>
<proteinExistence type="inferred from homology"/>
<keyword evidence="9 13" id="KW-0233">DNA recombination</keyword>
<keyword evidence="6 13" id="KW-0227">DNA damage</keyword>
<dbReference type="InterPro" id="IPR011856">
    <property type="entry name" value="tRNA_endonuc-like_dom_sf"/>
</dbReference>
<dbReference type="InterPro" id="IPR011335">
    <property type="entry name" value="Restrct_endonuc-II-like"/>
</dbReference>
<dbReference type="EC" id="3.1.21.10" evidence="13 14"/>
<evidence type="ECO:0000313" key="16">
    <source>
        <dbReference type="Proteomes" id="UP000190328"/>
    </source>
</evidence>
<dbReference type="NCBIfam" id="TIGR00648">
    <property type="entry name" value="recU"/>
    <property type="match status" value="1"/>
</dbReference>
<dbReference type="GO" id="GO:0003676">
    <property type="term" value="F:nucleic acid binding"/>
    <property type="evidence" value="ECO:0007669"/>
    <property type="project" value="InterPro"/>
</dbReference>
<evidence type="ECO:0000256" key="14">
    <source>
        <dbReference type="NCBIfam" id="TIGR00648"/>
    </source>
</evidence>
<feature type="binding site" evidence="13">
    <location>
        <position position="86"/>
    </location>
    <ligand>
        <name>Mg(2+)</name>
        <dbReference type="ChEBI" id="CHEBI:18420"/>
    </ligand>
</feature>
<dbReference type="GO" id="GO:0006310">
    <property type="term" value="P:DNA recombination"/>
    <property type="evidence" value="ECO:0007669"/>
    <property type="project" value="UniProtKB-UniRule"/>
</dbReference>
<evidence type="ECO:0000256" key="1">
    <source>
        <dbReference type="ARBA" id="ARBA00004496"/>
    </source>
</evidence>
<name>A0A1T4L5W9_9ENTE</name>
<evidence type="ECO:0000256" key="2">
    <source>
        <dbReference type="ARBA" id="ARBA00022490"/>
    </source>
</evidence>
<reference evidence="16" key="1">
    <citation type="submission" date="2017-02" db="EMBL/GenBank/DDBJ databases">
        <authorList>
            <person name="Varghese N."/>
            <person name="Submissions S."/>
        </authorList>
    </citation>
    <scope>NUCLEOTIDE SEQUENCE [LARGE SCALE GENOMIC DNA]</scope>
    <source>
        <strain evidence="16">ATCC BAA-1030</strain>
    </source>
</reference>
<dbReference type="GO" id="GO:0006281">
    <property type="term" value="P:DNA repair"/>
    <property type="evidence" value="ECO:0007669"/>
    <property type="project" value="UniProtKB-UniRule"/>
</dbReference>
<feature type="site" description="Transition state stabilizer" evidence="13">
    <location>
        <position position="101"/>
    </location>
</feature>
<keyword evidence="4 13" id="KW-0479">Metal-binding</keyword>
<evidence type="ECO:0000256" key="13">
    <source>
        <dbReference type="HAMAP-Rule" id="MF_00130"/>
    </source>
</evidence>
<dbReference type="NCBIfam" id="NF002584">
    <property type="entry name" value="PRK02234.1-5"/>
    <property type="match status" value="1"/>
</dbReference>
<evidence type="ECO:0000256" key="12">
    <source>
        <dbReference type="ARBA" id="ARBA00029523"/>
    </source>
</evidence>
<keyword evidence="16" id="KW-1185">Reference proteome</keyword>
<dbReference type="OrthoDB" id="9783592at2"/>
<sequence length="202" mass="23317">MTIAYPNGSGKIFEKPMPSKKKAIEFGKRGMSFEEEINQSNEYYLTRGIAVIHKKPTPVQIVRVDYPSRNRAKITEAYFRQASTTDYNGVFQGKYLDFEAKETKNKTSFPFANFHEHQITHMENVLSQNGIAFVLLYFSSLNRVFFYPASKLIVRFKEKNTRKSIKLSDIECEGIEITLGFAPRIPYLDAVQVFLQMLTKTD</sequence>
<dbReference type="Gene3D" id="3.40.1350.10">
    <property type="match status" value="1"/>
</dbReference>
<dbReference type="GO" id="GO:0000287">
    <property type="term" value="F:magnesium ion binding"/>
    <property type="evidence" value="ECO:0007669"/>
    <property type="project" value="UniProtKB-UniRule"/>
</dbReference>
<comment type="subcellular location">
    <subcellularLocation>
        <location evidence="1 13">Cytoplasm</location>
    </subcellularLocation>
</comment>
<keyword evidence="8 13" id="KW-0460">Magnesium</keyword>
<dbReference type="InterPro" id="IPR004612">
    <property type="entry name" value="Resolv_RecU"/>
</dbReference>
<keyword evidence="5 13" id="KW-0255">Endonuclease</keyword>
<dbReference type="RefSeq" id="WP_078806515.1">
    <property type="nucleotide sequence ID" value="NZ_FUXI01000004.1"/>
</dbReference>
<evidence type="ECO:0000256" key="10">
    <source>
        <dbReference type="ARBA" id="ARBA00023204"/>
    </source>
</evidence>